<gene>
    <name evidence="1" type="ORF">ENQ20_06300</name>
</gene>
<evidence type="ECO:0000313" key="1">
    <source>
        <dbReference type="EMBL" id="HDX31091.1"/>
    </source>
</evidence>
<dbReference type="AlphaFoldDB" id="A0A7C1FTC1"/>
<dbReference type="EMBL" id="DSMG01000070">
    <property type="protein sequence ID" value="HDX31091.1"/>
    <property type="molecule type" value="Genomic_DNA"/>
</dbReference>
<proteinExistence type="predicted"/>
<sequence length="152" mass="17487">MWVAHRRDASFRRYLACDAQAPRTPLSVSRRKAMHVYARVSHARALRLVEALGYESIDVDLSCRNAMESTVLEECDLILLDVMDWTDAMQQYLVEWIRLHTFAPIIVMSKRSCRRNISSVLASGADAIVWLDDPFEVNLAHCEAILRRTNRP</sequence>
<comment type="caution">
    <text evidence="1">The sequence shown here is derived from an EMBL/GenBank/DDBJ whole genome shotgun (WGS) entry which is preliminary data.</text>
</comment>
<accession>A0A7C1FTC1</accession>
<name>A0A7C1FTC1_9CHLR</name>
<dbReference type="Gene3D" id="3.40.50.2300">
    <property type="match status" value="1"/>
</dbReference>
<organism evidence="1">
    <name type="scientific">Caldilinea aerophila</name>
    <dbReference type="NCBI Taxonomy" id="133453"/>
    <lineage>
        <taxon>Bacteria</taxon>
        <taxon>Bacillati</taxon>
        <taxon>Chloroflexota</taxon>
        <taxon>Caldilineae</taxon>
        <taxon>Caldilineales</taxon>
        <taxon>Caldilineaceae</taxon>
        <taxon>Caldilinea</taxon>
    </lineage>
</organism>
<reference evidence="1" key="1">
    <citation type="journal article" date="2020" name="mSystems">
        <title>Genome- and Community-Level Interaction Insights into Carbon Utilization and Element Cycling Functions of Hydrothermarchaeota in Hydrothermal Sediment.</title>
        <authorList>
            <person name="Zhou Z."/>
            <person name="Liu Y."/>
            <person name="Xu W."/>
            <person name="Pan J."/>
            <person name="Luo Z.H."/>
            <person name="Li M."/>
        </authorList>
    </citation>
    <scope>NUCLEOTIDE SEQUENCE [LARGE SCALE GENOMIC DNA]</scope>
    <source>
        <strain evidence="1">SpSt-289</strain>
    </source>
</reference>
<protein>
    <submittedName>
        <fullName evidence="1">Response regulator transcription factor</fullName>
    </submittedName>
</protein>